<sequence length="53" mass="5867">MKKIRKKRPSTEKSVLAKLNDNPDKNEKGGASNKKKGIISKMNDNPDKKNGVS</sequence>
<keyword evidence="3" id="KW-1185">Reference proteome</keyword>
<gene>
    <name evidence="2" type="ORF">QWZ15_02560</name>
</gene>
<dbReference type="EMBL" id="JAUFQS010000003">
    <property type="protein sequence ID" value="MDN3686701.1"/>
    <property type="molecule type" value="Genomic_DNA"/>
</dbReference>
<accession>A0ABT8C4M6</accession>
<evidence type="ECO:0000313" key="2">
    <source>
        <dbReference type="EMBL" id="MDN3686701.1"/>
    </source>
</evidence>
<comment type="caution">
    <text evidence="2">The sequence shown here is derived from an EMBL/GenBank/DDBJ whole genome shotgun (WGS) entry which is preliminary data.</text>
</comment>
<dbReference type="Proteomes" id="UP001236663">
    <property type="component" value="Unassembled WGS sequence"/>
</dbReference>
<dbReference type="RefSeq" id="WP_163384848.1">
    <property type="nucleotide sequence ID" value="NZ_JAUFQS010000003.1"/>
</dbReference>
<proteinExistence type="predicted"/>
<feature type="compositionally biased region" description="Basic and acidic residues" evidence="1">
    <location>
        <begin position="44"/>
        <end position="53"/>
    </location>
</feature>
<organism evidence="2 3">
    <name type="scientific">Cyclobacterium jeungdonense</name>
    <dbReference type="NCBI Taxonomy" id="708087"/>
    <lineage>
        <taxon>Bacteria</taxon>
        <taxon>Pseudomonadati</taxon>
        <taxon>Bacteroidota</taxon>
        <taxon>Cytophagia</taxon>
        <taxon>Cytophagales</taxon>
        <taxon>Cyclobacteriaceae</taxon>
        <taxon>Cyclobacterium</taxon>
    </lineage>
</organism>
<reference evidence="3" key="1">
    <citation type="journal article" date="2019" name="Int. J. Syst. Evol. Microbiol.">
        <title>The Global Catalogue of Microorganisms (GCM) 10K type strain sequencing project: providing services to taxonomists for standard genome sequencing and annotation.</title>
        <authorList>
            <consortium name="The Broad Institute Genomics Platform"/>
            <consortium name="The Broad Institute Genome Sequencing Center for Infectious Disease"/>
            <person name="Wu L."/>
            <person name="Ma J."/>
        </authorList>
    </citation>
    <scope>NUCLEOTIDE SEQUENCE [LARGE SCALE GENOMIC DNA]</scope>
    <source>
        <strain evidence="3">CECT 7706</strain>
    </source>
</reference>
<evidence type="ECO:0000313" key="3">
    <source>
        <dbReference type="Proteomes" id="UP001236663"/>
    </source>
</evidence>
<protein>
    <submittedName>
        <fullName evidence="2">Uncharacterized protein</fullName>
    </submittedName>
</protein>
<name>A0ABT8C4M6_9BACT</name>
<evidence type="ECO:0000256" key="1">
    <source>
        <dbReference type="SAM" id="MobiDB-lite"/>
    </source>
</evidence>
<feature type="region of interest" description="Disordered" evidence="1">
    <location>
        <begin position="1"/>
        <end position="53"/>
    </location>
</feature>